<comment type="caution">
    <text evidence="3">The sequence shown here is derived from an EMBL/GenBank/DDBJ whole genome shotgun (WGS) entry which is preliminary data.</text>
</comment>
<feature type="chain" id="PRO_5016760932" description="Lysozyme inhibitor LprI-like N-terminal domain-containing protein" evidence="1">
    <location>
        <begin position="19"/>
        <end position="128"/>
    </location>
</feature>
<proteinExistence type="predicted"/>
<sequence>MKKILCMMLMLLMTSAFAETQSEMTEDACQQYKAMDTSLNSIYKRILQDYQGDKAFIASFVNAQKKWLAFRDAHLDSLYPNERDNGSVSPMCHCMALYQLTKARVEQLKLWDEGVEEGDVCSGSIKSR</sequence>
<dbReference type="InterPro" id="IPR009739">
    <property type="entry name" value="LprI-like_N"/>
</dbReference>
<reference evidence="3 4" key="1">
    <citation type="submission" date="2017-02" db="EMBL/GenBank/DDBJ databases">
        <title>Legionella quilivanii strain from human: case report and whole genome sequencing analysis.</title>
        <authorList>
            <person name="Lalancette C."/>
            <person name="Leduc J.-M."/>
            <person name="Levesque S."/>
            <person name="Fournier E."/>
            <person name="Saoud J."/>
            <person name="Faucher S.P."/>
            <person name="Bernard K."/>
            <person name="Martineau C."/>
            <person name="Longtin J."/>
        </authorList>
    </citation>
    <scope>NUCLEOTIDE SEQUENCE [LARGE SCALE GENOMIC DNA]</scope>
    <source>
        <strain evidence="3 4">ID143958</strain>
    </source>
</reference>
<gene>
    <name evidence="3" type="ORF">B1207_15555</name>
</gene>
<organism evidence="3 4">
    <name type="scientific">Legionella quinlivanii</name>
    <dbReference type="NCBI Taxonomy" id="45073"/>
    <lineage>
        <taxon>Bacteria</taxon>
        <taxon>Pseudomonadati</taxon>
        <taxon>Pseudomonadota</taxon>
        <taxon>Gammaproteobacteria</taxon>
        <taxon>Legionellales</taxon>
        <taxon>Legionellaceae</taxon>
        <taxon>Legionella</taxon>
    </lineage>
</organism>
<accession>A0A364LF41</accession>
<evidence type="ECO:0000313" key="3">
    <source>
        <dbReference type="EMBL" id="RAP34537.1"/>
    </source>
</evidence>
<dbReference type="Pfam" id="PF07007">
    <property type="entry name" value="LprI"/>
    <property type="match status" value="1"/>
</dbReference>
<dbReference type="AlphaFoldDB" id="A0A364LF41"/>
<dbReference type="Gene3D" id="1.20.1270.180">
    <property type="match status" value="1"/>
</dbReference>
<protein>
    <recommendedName>
        <fullName evidence="2">Lysozyme inhibitor LprI-like N-terminal domain-containing protein</fullName>
    </recommendedName>
</protein>
<feature type="domain" description="Lysozyme inhibitor LprI-like N-terminal" evidence="2">
    <location>
        <begin position="18"/>
        <end position="108"/>
    </location>
</feature>
<name>A0A364LF41_9GAMM</name>
<evidence type="ECO:0000256" key="1">
    <source>
        <dbReference type="SAM" id="SignalP"/>
    </source>
</evidence>
<evidence type="ECO:0000313" key="4">
    <source>
        <dbReference type="Proteomes" id="UP000249458"/>
    </source>
</evidence>
<dbReference type="Proteomes" id="UP000249458">
    <property type="component" value="Unassembled WGS sequence"/>
</dbReference>
<keyword evidence="1" id="KW-0732">Signal</keyword>
<evidence type="ECO:0000259" key="2">
    <source>
        <dbReference type="Pfam" id="PF07007"/>
    </source>
</evidence>
<dbReference type="EMBL" id="MVJN01000016">
    <property type="protein sequence ID" value="RAP34537.1"/>
    <property type="molecule type" value="Genomic_DNA"/>
</dbReference>
<feature type="signal peptide" evidence="1">
    <location>
        <begin position="1"/>
        <end position="18"/>
    </location>
</feature>
<dbReference type="RefSeq" id="WP_112220797.1">
    <property type="nucleotide sequence ID" value="NZ_MVJN01000016.1"/>
</dbReference>